<proteinExistence type="predicted"/>
<protein>
    <submittedName>
        <fullName evidence="1">Uncharacterized protein</fullName>
    </submittedName>
</protein>
<accession>I0WT18</accession>
<organism evidence="1 2">
    <name type="scientific">Rhodococcus opacus RKJ300 = JCM 13270</name>
    <dbReference type="NCBI Taxonomy" id="1165867"/>
    <lineage>
        <taxon>Bacteria</taxon>
        <taxon>Bacillati</taxon>
        <taxon>Actinomycetota</taxon>
        <taxon>Actinomycetes</taxon>
        <taxon>Mycobacteriales</taxon>
        <taxon>Nocardiaceae</taxon>
        <taxon>Rhodococcus</taxon>
    </lineage>
</organism>
<dbReference type="EMBL" id="AJJH01000062">
    <property type="protein sequence ID" value="EID79534.1"/>
    <property type="molecule type" value="Genomic_DNA"/>
</dbReference>
<reference evidence="1 2" key="1">
    <citation type="journal article" date="2012" name="J. Bacteriol.">
        <title>Draft genome sequence of the nitrophenol-degrading actinomycete Rhodococcus imtechensis RKJ300.</title>
        <authorList>
            <person name="Vikram S."/>
            <person name="Kumar S."/>
            <person name="Subramanian S."/>
            <person name="Raghava G.P."/>
        </authorList>
    </citation>
    <scope>NUCLEOTIDE SEQUENCE [LARGE SCALE GENOMIC DNA]</scope>
    <source>
        <strain evidence="1 2">RKJ300</strain>
    </source>
</reference>
<comment type="caution">
    <text evidence="1">The sequence shown here is derived from an EMBL/GenBank/DDBJ whole genome shotgun (WGS) entry which is preliminary data.</text>
</comment>
<name>I0WT18_RHOOP</name>
<dbReference type="Proteomes" id="UP000006447">
    <property type="component" value="Unassembled WGS sequence"/>
</dbReference>
<evidence type="ECO:0000313" key="2">
    <source>
        <dbReference type="Proteomes" id="UP000006447"/>
    </source>
</evidence>
<sequence>MIFGANTCRAFTQLLASSTEESVLDPWAT</sequence>
<gene>
    <name evidence="1" type="ORF">W59_12736</name>
</gene>
<dbReference type="AlphaFoldDB" id="I0WT18"/>
<evidence type="ECO:0000313" key="1">
    <source>
        <dbReference type="EMBL" id="EID79534.1"/>
    </source>
</evidence>